<evidence type="ECO:0000256" key="7">
    <source>
        <dbReference type="SAM" id="Phobius"/>
    </source>
</evidence>
<keyword evidence="7" id="KW-0812">Transmembrane</keyword>
<reference evidence="8 9" key="1">
    <citation type="journal article" date="2020" name="Nat. Commun.">
        <title>Donkey genomes provide new insights into domestication and selection for coat color.</title>
        <authorList>
            <person name="Wang"/>
            <person name="C."/>
            <person name="Li"/>
            <person name="H."/>
            <person name="Guo"/>
            <person name="Y."/>
            <person name="Huang"/>
            <person name="J."/>
            <person name="Sun"/>
            <person name="Y."/>
            <person name="Min"/>
            <person name="J."/>
            <person name="Wang"/>
            <person name="J."/>
            <person name="Fang"/>
            <person name="X."/>
            <person name="Zhao"/>
            <person name="Z."/>
            <person name="Wang"/>
            <person name="S."/>
            <person name="Zhang"/>
            <person name="Y."/>
            <person name="Liu"/>
            <person name="Q."/>
            <person name="Jiang"/>
            <person name="Q."/>
            <person name="Wang"/>
            <person name="X."/>
            <person name="Guo"/>
            <person name="Y."/>
            <person name="Yang"/>
            <person name="C."/>
            <person name="Wang"/>
            <person name="Y."/>
            <person name="Tian"/>
            <person name="F."/>
            <person name="Zhuang"/>
            <person name="G."/>
            <person name="Fan"/>
            <person name="Y."/>
            <person name="Gao"/>
            <person name="Q."/>
            <person name="Li"/>
            <person name="Y."/>
            <person name="Ju"/>
            <person name="Z."/>
            <person name="Li"/>
            <person name="J."/>
            <person name="Li"/>
            <person name="R."/>
            <person name="Hou"/>
            <person name="M."/>
            <person name="Yang"/>
            <person name="G."/>
            <person name="Liu"/>
            <person name="G."/>
            <person name="Liu"/>
            <person name="W."/>
            <person name="Guo"/>
            <person name="J."/>
            <person name="Pan"/>
            <person name="S."/>
            <person name="Fan"/>
            <person name="G."/>
            <person name="Zhang"/>
            <person name="W."/>
            <person name="Zhang"/>
            <person name="R."/>
            <person name="Yu"/>
            <person name="J."/>
            <person name="Zhang"/>
            <person name="X."/>
            <person name="Yin"/>
            <person name="Q."/>
            <person name="Ji"/>
            <person name="C."/>
            <person name="Jin"/>
            <person name="Y."/>
            <person name="Yue"/>
            <person name="G."/>
            <person name="Liu"/>
            <person name="M."/>
            <person name="Xu"/>
            <person name="J."/>
            <person name="Liu"/>
            <person name="S."/>
            <person name="Jordana"/>
            <person name="J."/>
            <person name="Noce"/>
            <person name="A."/>
            <person name="Amills"/>
            <person name="M."/>
            <person name="Wu"/>
            <person name="D.D."/>
            <person name="Li"/>
            <person name="S."/>
            <person name="Zhou"/>
            <person name="X. and Zhong"/>
            <person name="J."/>
        </authorList>
    </citation>
    <scope>NUCLEOTIDE SEQUENCE [LARGE SCALE GENOMIC DNA]</scope>
</reference>
<feature type="transmembrane region" description="Helical" evidence="7">
    <location>
        <begin position="12"/>
        <end position="34"/>
    </location>
</feature>
<comment type="subcellular location">
    <subcellularLocation>
        <location evidence="1">Secreted</location>
    </subcellularLocation>
</comment>
<sequence>MTEGQAAIKRKPLRGVIGLWKFSPFLPLSILVLYQACILQVVPFRSALESLPDPAVLPEEESRLLLAALVKDYVRMKVRALEQETEGASGFLCGSRCLEVQMGGERAGPTDQKRITQEEIREREGSPSPCPEGILQHCHLCDPMAGRLAEQFWGWGEEQLRAHRCGLPKPLAVTAGIFRPEQQNDSRKKITMKPNSTSFNLS</sequence>
<name>A0A9L0JWQ1_EQUAS</name>
<feature type="compositionally biased region" description="Polar residues" evidence="6">
    <location>
        <begin position="193"/>
        <end position="202"/>
    </location>
</feature>
<accession>A0A9L0JWQ1</accession>
<protein>
    <submittedName>
        <fullName evidence="8">Uncharacterized protein</fullName>
    </submittedName>
</protein>
<evidence type="ECO:0000256" key="4">
    <source>
        <dbReference type="ARBA" id="ARBA00022729"/>
    </source>
</evidence>
<dbReference type="AlphaFoldDB" id="A0A9L0JWQ1"/>
<evidence type="ECO:0000256" key="6">
    <source>
        <dbReference type="SAM" id="MobiDB-lite"/>
    </source>
</evidence>
<dbReference type="Ensembl" id="ENSEAST00005056501.1">
    <property type="protein sequence ID" value="ENSEASP00005056908.1"/>
    <property type="gene ID" value="ENSEASG00005027691.1"/>
</dbReference>
<keyword evidence="9" id="KW-1185">Reference proteome</keyword>
<keyword evidence="3" id="KW-0964">Secreted</keyword>
<reference evidence="8" key="3">
    <citation type="submission" date="2025-09" db="UniProtKB">
        <authorList>
            <consortium name="Ensembl"/>
        </authorList>
    </citation>
    <scope>IDENTIFICATION</scope>
</reference>
<dbReference type="GO" id="GO:0051480">
    <property type="term" value="P:regulation of cytosolic calcium ion concentration"/>
    <property type="evidence" value="ECO:0007669"/>
    <property type="project" value="TreeGrafter"/>
</dbReference>
<dbReference type="GO" id="GO:0005615">
    <property type="term" value="C:extracellular space"/>
    <property type="evidence" value="ECO:0007669"/>
    <property type="project" value="TreeGrafter"/>
</dbReference>
<dbReference type="GO" id="GO:0005179">
    <property type="term" value="F:hormone activity"/>
    <property type="evidence" value="ECO:0007669"/>
    <property type="project" value="InterPro"/>
</dbReference>
<proteinExistence type="inferred from homology"/>
<dbReference type="GO" id="GO:0031716">
    <property type="term" value="F:calcitonin receptor binding"/>
    <property type="evidence" value="ECO:0007669"/>
    <property type="project" value="TreeGrafter"/>
</dbReference>
<organism evidence="8 9">
    <name type="scientific">Equus asinus</name>
    <name type="common">Donkey</name>
    <name type="synonym">Equus africanus asinus</name>
    <dbReference type="NCBI Taxonomy" id="9793"/>
    <lineage>
        <taxon>Eukaryota</taxon>
        <taxon>Metazoa</taxon>
        <taxon>Chordata</taxon>
        <taxon>Craniata</taxon>
        <taxon>Vertebrata</taxon>
        <taxon>Euteleostomi</taxon>
        <taxon>Mammalia</taxon>
        <taxon>Eutheria</taxon>
        <taxon>Laurasiatheria</taxon>
        <taxon>Perissodactyla</taxon>
        <taxon>Equidae</taxon>
        <taxon>Equus</taxon>
    </lineage>
</organism>
<reference evidence="8" key="2">
    <citation type="submission" date="2025-08" db="UniProtKB">
        <authorList>
            <consortium name="Ensembl"/>
        </authorList>
    </citation>
    <scope>IDENTIFICATION</scope>
</reference>
<evidence type="ECO:0000256" key="5">
    <source>
        <dbReference type="ARBA" id="ARBA00023157"/>
    </source>
</evidence>
<evidence type="ECO:0000256" key="3">
    <source>
        <dbReference type="ARBA" id="ARBA00022525"/>
    </source>
</evidence>
<evidence type="ECO:0000313" key="9">
    <source>
        <dbReference type="Proteomes" id="UP000694387"/>
    </source>
</evidence>
<feature type="compositionally biased region" description="Basic and acidic residues" evidence="6">
    <location>
        <begin position="111"/>
        <end position="125"/>
    </location>
</feature>
<keyword evidence="7" id="KW-1133">Transmembrane helix</keyword>
<comment type="similarity">
    <text evidence="2">Belongs to the calcitonin family.</text>
</comment>
<dbReference type="PANTHER" id="PTHR10505">
    <property type="entry name" value="CALCITONIN-RELATED"/>
    <property type="match status" value="1"/>
</dbReference>
<dbReference type="PANTHER" id="PTHR10505:SF16">
    <property type="entry name" value="CALCITONIN"/>
    <property type="match status" value="1"/>
</dbReference>
<feature type="region of interest" description="Disordered" evidence="6">
    <location>
        <begin position="182"/>
        <end position="202"/>
    </location>
</feature>
<keyword evidence="4" id="KW-0732">Signal</keyword>
<keyword evidence="5" id="KW-1015">Disulfide bond</keyword>
<feature type="region of interest" description="Disordered" evidence="6">
    <location>
        <begin position="105"/>
        <end position="129"/>
    </location>
</feature>
<dbReference type="GeneTree" id="ENSGT00940000162876"/>
<evidence type="ECO:0000313" key="8">
    <source>
        <dbReference type="Ensembl" id="ENSEASP00005056908.1"/>
    </source>
</evidence>
<keyword evidence="7" id="KW-0472">Membrane</keyword>
<evidence type="ECO:0000256" key="1">
    <source>
        <dbReference type="ARBA" id="ARBA00004613"/>
    </source>
</evidence>
<dbReference type="Proteomes" id="UP000694387">
    <property type="component" value="Chromosome 20"/>
</dbReference>
<dbReference type="InterPro" id="IPR021117">
    <property type="entry name" value="Calcitonin-like"/>
</dbReference>
<evidence type="ECO:0000256" key="2">
    <source>
        <dbReference type="ARBA" id="ARBA00009222"/>
    </source>
</evidence>
<dbReference type="GO" id="GO:0007189">
    <property type="term" value="P:adenylate cyclase-activating G protein-coupled receptor signaling pathway"/>
    <property type="evidence" value="ECO:0007669"/>
    <property type="project" value="TreeGrafter"/>
</dbReference>
<dbReference type="InterPro" id="IPR021116">
    <property type="entry name" value="Calcitonin/adrenomedullin"/>
</dbReference>
<dbReference type="Pfam" id="PF00214">
    <property type="entry name" value="Calc_CGRP_IAPP"/>
    <property type="match status" value="1"/>
</dbReference>